<evidence type="ECO:0000313" key="2">
    <source>
        <dbReference type="Proteomes" id="UP001208570"/>
    </source>
</evidence>
<organism evidence="1 2">
    <name type="scientific">Paralvinella palmiformis</name>
    <dbReference type="NCBI Taxonomy" id="53620"/>
    <lineage>
        <taxon>Eukaryota</taxon>
        <taxon>Metazoa</taxon>
        <taxon>Spiralia</taxon>
        <taxon>Lophotrochozoa</taxon>
        <taxon>Annelida</taxon>
        <taxon>Polychaeta</taxon>
        <taxon>Sedentaria</taxon>
        <taxon>Canalipalpata</taxon>
        <taxon>Terebellida</taxon>
        <taxon>Terebelliformia</taxon>
        <taxon>Alvinellidae</taxon>
        <taxon>Paralvinella</taxon>
    </lineage>
</organism>
<dbReference type="EMBL" id="JAODUP010000660">
    <property type="protein sequence ID" value="KAK2145740.1"/>
    <property type="molecule type" value="Genomic_DNA"/>
</dbReference>
<sequence>MPVKRCCYGCCKTDSRYPERMVGVFFIPFPKPKTQMEKCLIWIKACGRPHSQFSVSRITKDTYICSKVSKLYLSLIQID</sequence>
<evidence type="ECO:0000313" key="1">
    <source>
        <dbReference type="EMBL" id="KAK2145740.1"/>
    </source>
</evidence>
<keyword evidence="2" id="KW-1185">Reference proteome</keyword>
<dbReference type="SUPFAM" id="SSF57716">
    <property type="entry name" value="Glucocorticoid receptor-like (DNA-binding domain)"/>
    <property type="match status" value="1"/>
</dbReference>
<comment type="caution">
    <text evidence="1">The sequence shown here is derived from an EMBL/GenBank/DDBJ whole genome shotgun (WGS) entry which is preliminary data.</text>
</comment>
<gene>
    <name evidence="1" type="ORF">LSH36_660g02044</name>
</gene>
<protein>
    <recommendedName>
        <fullName evidence="3">THAP-type domain-containing protein</fullName>
    </recommendedName>
</protein>
<reference evidence="1" key="1">
    <citation type="journal article" date="2023" name="Mol. Biol. Evol.">
        <title>Third-Generation Sequencing Reveals the Adaptive Role of the Epigenome in Three Deep-Sea Polychaetes.</title>
        <authorList>
            <person name="Perez M."/>
            <person name="Aroh O."/>
            <person name="Sun Y."/>
            <person name="Lan Y."/>
            <person name="Juniper S.K."/>
            <person name="Young C.R."/>
            <person name="Angers B."/>
            <person name="Qian P.Y."/>
        </authorList>
    </citation>
    <scope>NUCLEOTIDE SEQUENCE</scope>
    <source>
        <strain evidence="1">P08H-3</strain>
    </source>
</reference>
<dbReference type="AlphaFoldDB" id="A0AAD9J4K2"/>
<dbReference type="Proteomes" id="UP001208570">
    <property type="component" value="Unassembled WGS sequence"/>
</dbReference>
<proteinExistence type="predicted"/>
<accession>A0AAD9J4K2</accession>
<evidence type="ECO:0008006" key="3">
    <source>
        <dbReference type="Google" id="ProtNLM"/>
    </source>
</evidence>
<name>A0AAD9J4K2_9ANNE</name>